<keyword evidence="5" id="KW-0539">Nucleus</keyword>
<dbReference type="GO" id="GO:0005737">
    <property type="term" value="C:cytoplasm"/>
    <property type="evidence" value="ECO:0007669"/>
    <property type="project" value="UniProtKB-SubCell"/>
</dbReference>
<protein>
    <submittedName>
        <fullName evidence="7">Adhesion regulation modulator protein</fullName>
    </submittedName>
</protein>
<dbReference type="GO" id="GO:0005634">
    <property type="term" value="C:nucleus"/>
    <property type="evidence" value="ECO:0007669"/>
    <property type="project" value="UniProtKB-SubCell"/>
</dbReference>
<dbReference type="PANTHER" id="PTHR12225:SF0">
    <property type="entry name" value="PROTEASOMAL UBIQUITIN RECEPTOR ADRM1"/>
    <property type="match status" value="1"/>
</dbReference>
<dbReference type="Pfam" id="PF04683">
    <property type="entry name" value="Rpn13_ADRM1_Pru"/>
    <property type="match status" value="1"/>
</dbReference>
<comment type="subcellular location">
    <subcellularLocation>
        <location evidence="2">Cytoplasm</location>
    </subcellularLocation>
    <subcellularLocation>
        <location evidence="1">Nucleus</location>
    </subcellularLocation>
</comment>
<dbReference type="GO" id="GO:0061133">
    <property type="term" value="F:endopeptidase activator activity"/>
    <property type="evidence" value="ECO:0007669"/>
    <property type="project" value="TreeGrafter"/>
</dbReference>
<dbReference type="InterPro" id="IPR038633">
    <property type="entry name" value="Rpn13/ADRM1_Pru_sf"/>
</dbReference>
<evidence type="ECO:0000256" key="5">
    <source>
        <dbReference type="ARBA" id="ARBA00023242"/>
    </source>
</evidence>
<evidence type="ECO:0000313" key="7">
    <source>
        <dbReference type="EMBL" id="UVC49904.1"/>
    </source>
</evidence>
<dbReference type="Proteomes" id="UP000244811">
    <property type="component" value="Chromosome 2"/>
</dbReference>
<dbReference type="PANTHER" id="PTHR12225">
    <property type="entry name" value="ADHESION REGULATING MOLECULE 1 110 KDA CELL MEMBRANE GLYCOPROTEIN"/>
    <property type="match status" value="1"/>
</dbReference>
<dbReference type="EMBL" id="CP056071">
    <property type="protein sequence ID" value="UVC49904.1"/>
    <property type="molecule type" value="Genomic_DNA"/>
</dbReference>
<dbReference type="InterPro" id="IPR006773">
    <property type="entry name" value="Rpn13/ADRM1"/>
</dbReference>
<reference evidence="7" key="1">
    <citation type="submission" date="2022-07" db="EMBL/GenBank/DDBJ databases">
        <title>Evaluation of T. orientalis genome assembly methods using nanopore sequencing and analysis of variation between genomes.</title>
        <authorList>
            <person name="Yam J."/>
            <person name="Micallef M.L."/>
            <person name="Liu M."/>
            <person name="Djordjevic S.P."/>
            <person name="Bogema D.R."/>
            <person name="Jenkins C."/>
        </authorList>
    </citation>
    <scope>NUCLEOTIDE SEQUENCE</scope>
    <source>
        <strain evidence="7">Goon Nure</strain>
    </source>
</reference>
<feature type="domain" description="Pru" evidence="6">
    <location>
        <begin position="6"/>
        <end position="100"/>
    </location>
</feature>
<name>A0A976XIR4_THEOR</name>
<dbReference type="GO" id="GO:0070628">
    <property type="term" value="F:proteasome binding"/>
    <property type="evidence" value="ECO:0007669"/>
    <property type="project" value="TreeGrafter"/>
</dbReference>
<evidence type="ECO:0000259" key="6">
    <source>
        <dbReference type="Pfam" id="PF04683"/>
    </source>
</evidence>
<keyword evidence="3" id="KW-0963">Cytoplasm</keyword>
<evidence type="ECO:0000256" key="3">
    <source>
        <dbReference type="ARBA" id="ARBA00022490"/>
    </source>
</evidence>
<keyword evidence="4" id="KW-0647">Proteasome</keyword>
<dbReference type="GO" id="GO:0008541">
    <property type="term" value="C:proteasome regulatory particle, lid subcomplex"/>
    <property type="evidence" value="ECO:0007669"/>
    <property type="project" value="TreeGrafter"/>
</dbReference>
<dbReference type="Gene3D" id="2.30.29.70">
    <property type="entry name" value="Proteasomal ubiquitin receptor Rpn13/ADRM1"/>
    <property type="match status" value="1"/>
</dbReference>
<dbReference type="InterPro" id="IPR044868">
    <property type="entry name" value="Rpn13/ADRM1_Pru"/>
</dbReference>
<dbReference type="AlphaFoldDB" id="A0A976XIR4"/>
<gene>
    <name evidence="7" type="ORF">MACK_003522</name>
</gene>
<proteinExistence type="predicted"/>
<evidence type="ECO:0000256" key="1">
    <source>
        <dbReference type="ARBA" id="ARBA00004123"/>
    </source>
</evidence>
<organism evidence="7 8">
    <name type="scientific">Theileria orientalis</name>
    <dbReference type="NCBI Taxonomy" id="68886"/>
    <lineage>
        <taxon>Eukaryota</taxon>
        <taxon>Sar</taxon>
        <taxon>Alveolata</taxon>
        <taxon>Apicomplexa</taxon>
        <taxon>Aconoidasida</taxon>
        <taxon>Piroplasmida</taxon>
        <taxon>Theileriidae</taxon>
        <taxon>Theileria</taxon>
    </lineage>
</organism>
<sequence>MERGVLCEIRAGKCVLNEKLVSPDLRKGSLRLFRGDDELLSVQWLTRDDSKIEDTFYIFEDAFLERVPECSTGEVYALKFTSNSHKSFYWMQEPNTTTIKSFVDHFNKTIGFLK</sequence>
<evidence type="ECO:0000313" key="8">
    <source>
        <dbReference type="Proteomes" id="UP000244811"/>
    </source>
</evidence>
<evidence type="ECO:0000256" key="2">
    <source>
        <dbReference type="ARBA" id="ARBA00004496"/>
    </source>
</evidence>
<accession>A0A976XIR4</accession>
<evidence type="ECO:0000256" key="4">
    <source>
        <dbReference type="ARBA" id="ARBA00022942"/>
    </source>
</evidence>